<feature type="region of interest" description="Disordered" evidence="1">
    <location>
        <begin position="56"/>
        <end position="110"/>
    </location>
</feature>
<dbReference type="InterPro" id="IPR051675">
    <property type="entry name" value="Endo/Exo/Phosphatase_dom_1"/>
</dbReference>
<evidence type="ECO:0000256" key="2">
    <source>
        <dbReference type="SAM" id="Phobius"/>
    </source>
</evidence>
<protein>
    <recommendedName>
        <fullName evidence="3">Helix-hairpin-helix DNA-binding motif class 1 domain-containing protein</fullName>
    </recommendedName>
</protein>
<dbReference type="RefSeq" id="WP_162656025.1">
    <property type="nucleotide sequence ID" value="NZ_LR593887.1"/>
</dbReference>
<evidence type="ECO:0000256" key="1">
    <source>
        <dbReference type="SAM" id="MobiDB-lite"/>
    </source>
</evidence>
<name>A0A6C2YH58_9BACT</name>
<dbReference type="KEGG" id="tim:GMBLW1_31000"/>
<dbReference type="SUPFAM" id="SSF47781">
    <property type="entry name" value="RuvA domain 2-like"/>
    <property type="match status" value="1"/>
</dbReference>
<keyword evidence="2" id="KW-0812">Transmembrane</keyword>
<keyword evidence="2" id="KW-1133">Transmembrane helix</keyword>
<gene>
    <name evidence="4" type="ORF">GMBLW1_31000</name>
</gene>
<dbReference type="EMBL" id="LR586016">
    <property type="protein sequence ID" value="VIP00860.1"/>
    <property type="molecule type" value="Genomic_DNA"/>
</dbReference>
<dbReference type="SMART" id="SM00278">
    <property type="entry name" value="HhH1"/>
    <property type="match status" value="2"/>
</dbReference>
<dbReference type="InterPro" id="IPR003583">
    <property type="entry name" value="Hlx-hairpin-Hlx_DNA-bd_motif"/>
</dbReference>
<dbReference type="PANTHER" id="PTHR21180:SF32">
    <property type="entry name" value="ENDONUCLEASE_EXONUCLEASE_PHOSPHATASE FAMILY DOMAIN-CONTAINING PROTEIN 1"/>
    <property type="match status" value="1"/>
</dbReference>
<feature type="domain" description="Helix-hairpin-helix DNA-binding motif class 1" evidence="3">
    <location>
        <begin position="120"/>
        <end position="139"/>
    </location>
</feature>
<dbReference type="InterPro" id="IPR010994">
    <property type="entry name" value="RuvA_2-like"/>
</dbReference>
<dbReference type="Gene3D" id="1.10.150.320">
    <property type="entry name" value="Photosystem II 12 kDa extrinsic protein"/>
    <property type="match status" value="1"/>
</dbReference>
<feature type="transmembrane region" description="Helical" evidence="2">
    <location>
        <begin position="12"/>
        <end position="30"/>
    </location>
</feature>
<dbReference type="AlphaFoldDB" id="A0A6C2YH58"/>
<evidence type="ECO:0000313" key="5">
    <source>
        <dbReference type="Proteomes" id="UP000464378"/>
    </source>
</evidence>
<dbReference type="InParanoid" id="A0A6C2YH58"/>
<dbReference type="PANTHER" id="PTHR21180">
    <property type="entry name" value="ENDONUCLEASE/EXONUCLEASE/PHOSPHATASE FAMILY DOMAIN-CONTAINING PROTEIN 1"/>
    <property type="match status" value="1"/>
</dbReference>
<sequence length="173" mass="18731">MAEQEEPTTSSRVPVGILLLLLVPTILLIGRSIPWPRPAPVVTPVSLVQRANPLADDPLQESPLESDASGTSPAESGTFAVERLARKPVADGPEWQAGYAPTQKITPDDGPIDINRADLATLQRLPGIGPVLASRIIASREERPFEQLMDLRRVSGIGPKRIEQLRPLIVFTP</sequence>
<feature type="domain" description="Helix-hairpin-helix DNA-binding motif class 1" evidence="3">
    <location>
        <begin position="149"/>
        <end position="168"/>
    </location>
</feature>
<dbReference type="GO" id="GO:0003677">
    <property type="term" value="F:DNA binding"/>
    <property type="evidence" value="ECO:0007669"/>
    <property type="project" value="InterPro"/>
</dbReference>
<keyword evidence="5" id="KW-1185">Reference proteome</keyword>
<dbReference type="Proteomes" id="UP000464378">
    <property type="component" value="Chromosome"/>
</dbReference>
<dbReference type="GO" id="GO:0006281">
    <property type="term" value="P:DNA repair"/>
    <property type="evidence" value="ECO:0007669"/>
    <property type="project" value="InterPro"/>
</dbReference>
<keyword evidence="2" id="KW-0472">Membrane</keyword>
<accession>A0A6C2YH58</accession>
<evidence type="ECO:0000259" key="3">
    <source>
        <dbReference type="SMART" id="SM00278"/>
    </source>
</evidence>
<evidence type="ECO:0000313" key="4">
    <source>
        <dbReference type="EMBL" id="VIP00860.1"/>
    </source>
</evidence>
<dbReference type="Pfam" id="PF12836">
    <property type="entry name" value="HHH_3"/>
    <property type="match status" value="1"/>
</dbReference>
<organism evidence="4">
    <name type="scientific">Tuwongella immobilis</name>
    <dbReference type="NCBI Taxonomy" id="692036"/>
    <lineage>
        <taxon>Bacteria</taxon>
        <taxon>Pseudomonadati</taxon>
        <taxon>Planctomycetota</taxon>
        <taxon>Planctomycetia</taxon>
        <taxon>Gemmatales</taxon>
        <taxon>Gemmataceae</taxon>
        <taxon>Tuwongella</taxon>
    </lineage>
</organism>
<dbReference type="EMBL" id="LR593887">
    <property type="protein sequence ID" value="VTR97138.1"/>
    <property type="molecule type" value="Genomic_DNA"/>
</dbReference>
<reference evidence="4" key="1">
    <citation type="submission" date="2019-04" db="EMBL/GenBank/DDBJ databases">
        <authorList>
            <consortium name="Science for Life Laboratories"/>
        </authorList>
    </citation>
    <scope>NUCLEOTIDE SEQUENCE</scope>
    <source>
        <strain evidence="4">MBLW1</strain>
    </source>
</reference>
<proteinExistence type="predicted"/>